<keyword evidence="7 10" id="KW-0472">Membrane</keyword>
<evidence type="ECO:0000256" key="7">
    <source>
        <dbReference type="ARBA" id="ARBA00023136"/>
    </source>
</evidence>
<dbReference type="AlphaFoldDB" id="A0AAV2S4C3"/>
<dbReference type="CDD" id="cd15853">
    <property type="entry name" value="SNARE_Bet1"/>
    <property type="match status" value="1"/>
</dbReference>
<evidence type="ECO:0000256" key="10">
    <source>
        <dbReference type="SAM" id="Phobius"/>
    </source>
</evidence>
<accession>A0AAV2S4C3</accession>
<reference evidence="12 13" key="1">
    <citation type="submission" date="2024-05" db="EMBL/GenBank/DDBJ databases">
        <authorList>
            <person name="Wallberg A."/>
        </authorList>
    </citation>
    <scope>NUCLEOTIDE SEQUENCE [LARGE SCALE GENOMIC DNA]</scope>
</reference>
<evidence type="ECO:0000256" key="8">
    <source>
        <dbReference type="ARBA" id="ARBA00046280"/>
    </source>
</evidence>
<dbReference type="GO" id="GO:0015031">
    <property type="term" value="P:protein transport"/>
    <property type="evidence" value="ECO:0007669"/>
    <property type="project" value="UniProtKB-KW"/>
</dbReference>
<keyword evidence="5 10" id="KW-1133">Transmembrane helix</keyword>
<gene>
    <name evidence="12" type="ORF">MNOR_LOCUS31189</name>
</gene>
<evidence type="ECO:0000256" key="4">
    <source>
        <dbReference type="ARBA" id="ARBA00022927"/>
    </source>
</evidence>
<dbReference type="PANTHER" id="PTHR12791">
    <property type="entry name" value="GOLGI SNARE BET1-RELATED"/>
    <property type="match status" value="1"/>
</dbReference>
<dbReference type="InterPro" id="IPR039899">
    <property type="entry name" value="BET1_SNARE"/>
</dbReference>
<feature type="transmembrane region" description="Helical" evidence="10">
    <location>
        <begin position="88"/>
        <end position="109"/>
    </location>
</feature>
<proteinExistence type="predicted"/>
<feature type="domain" description="T-SNARE coiled-coil homology" evidence="11">
    <location>
        <begin position="20"/>
        <end position="82"/>
    </location>
</feature>
<dbReference type="SUPFAM" id="SSF58038">
    <property type="entry name" value="SNARE fusion complex"/>
    <property type="match status" value="1"/>
</dbReference>
<evidence type="ECO:0000256" key="2">
    <source>
        <dbReference type="ARBA" id="ARBA00022448"/>
    </source>
</evidence>
<comment type="subcellular location">
    <subcellularLocation>
        <location evidence="8">Endomembrane system</location>
        <topology evidence="8">Single-pass type IV membrane protein</topology>
    </subcellularLocation>
    <subcellularLocation>
        <location evidence="1">Golgi apparatus membrane</location>
    </subcellularLocation>
</comment>
<feature type="region of interest" description="Disordered" evidence="9">
    <location>
        <begin position="1"/>
        <end position="21"/>
    </location>
</feature>
<evidence type="ECO:0000256" key="5">
    <source>
        <dbReference type="ARBA" id="ARBA00022989"/>
    </source>
</evidence>
<keyword evidence="13" id="KW-1185">Reference proteome</keyword>
<keyword evidence="4" id="KW-0653">Protein transport</keyword>
<evidence type="ECO:0000256" key="3">
    <source>
        <dbReference type="ARBA" id="ARBA00022692"/>
    </source>
</evidence>
<dbReference type="InterPro" id="IPR000727">
    <property type="entry name" value="T_SNARE_dom"/>
</dbReference>
<dbReference type="Gene3D" id="1.20.5.110">
    <property type="match status" value="1"/>
</dbReference>
<dbReference type="GO" id="GO:0000139">
    <property type="term" value="C:Golgi membrane"/>
    <property type="evidence" value="ECO:0007669"/>
    <property type="project" value="UniProtKB-SubCell"/>
</dbReference>
<evidence type="ECO:0000313" key="13">
    <source>
        <dbReference type="Proteomes" id="UP001497623"/>
    </source>
</evidence>
<dbReference type="Proteomes" id="UP001497623">
    <property type="component" value="Unassembled WGS sequence"/>
</dbReference>
<evidence type="ECO:0000256" key="1">
    <source>
        <dbReference type="ARBA" id="ARBA00004394"/>
    </source>
</evidence>
<sequence length="112" mass="12867">MRRAQGGPWAPGKHYGGASQHIEDENDELQDQLQDKVKSLKNLVINIGEETRSQNTLLGQMDDDYEKSGNFLERSLKRVGIISRGSQNYHVVILFAFCFVVFLLLWVILKFR</sequence>
<dbReference type="EMBL" id="CAXKWB010039715">
    <property type="protein sequence ID" value="CAL4153544.1"/>
    <property type="molecule type" value="Genomic_DNA"/>
</dbReference>
<evidence type="ECO:0000259" key="11">
    <source>
        <dbReference type="PROSITE" id="PS50192"/>
    </source>
</evidence>
<keyword evidence="6" id="KW-0333">Golgi apparatus</keyword>
<evidence type="ECO:0000313" key="12">
    <source>
        <dbReference type="EMBL" id="CAL4153544.1"/>
    </source>
</evidence>
<dbReference type="PROSITE" id="PS50192">
    <property type="entry name" value="T_SNARE"/>
    <property type="match status" value="1"/>
</dbReference>
<evidence type="ECO:0000256" key="9">
    <source>
        <dbReference type="SAM" id="MobiDB-lite"/>
    </source>
</evidence>
<keyword evidence="2" id="KW-0813">Transport</keyword>
<comment type="caution">
    <text evidence="12">The sequence shown here is derived from an EMBL/GenBank/DDBJ whole genome shotgun (WGS) entry which is preliminary data.</text>
</comment>
<organism evidence="12 13">
    <name type="scientific">Meganyctiphanes norvegica</name>
    <name type="common">Northern krill</name>
    <name type="synonym">Thysanopoda norvegica</name>
    <dbReference type="NCBI Taxonomy" id="48144"/>
    <lineage>
        <taxon>Eukaryota</taxon>
        <taxon>Metazoa</taxon>
        <taxon>Ecdysozoa</taxon>
        <taxon>Arthropoda</taxon>
        <taxon>Crustacea</taxon>
        <taxon>Multicrustacea</taxon>
        <taxon>Malacostraca</taxon>
        <taxon>Eumalacostraca</taxon>
        <taxon>Eucarida</taxon>
        <taxon>Euphausiacea</taxon>
        <taxon>Euphausiidae</taxon>
        <taxon>Meganyctiphanes</taxon>
    </lineage>
</organism>
<keyword evidence="3 10" id="KW-0812">Transmembrane</keyword>
<evidence type="ECO:0000256" key="6">
    <source>
        <dbReference type="ARBA" id="ARBA00023034"/>
    </source>
</evidence>
<name>A0AAV2S4C3_MEGNR</name>
<protein>
    <recommendedName>
        <fullName evidence="11">t-SNARE coiled-coil homology domain-containing protein</fullName>
    </recommendedName>
</protein>